<reference evidence="2" key="1">
    <citation type="submission" date="2022-11" db="UniProtKB">
        <authorList>
            <consortium name="WormBaseParasite"/>
        </authorList>
    </citation>
    <scope>IDENTIFICATION</scope>
</reference>
<name>A0A915JH91_ROMCU</name>
<dbReference type="AlphaFoldDB" id="A0A915JH91"/>
<accession>A0A915JH91</accession>
<keyword evidence="1" id="KW-1185">Reference proteome</keyword>
<dbReference type="Proteomes" id="UP000887565">
    <property type="component" value="Unplaced"/>
</dbReference>
<organism evidence="1 2">
    <name type="scientific">Romanomermis culicivorax</name>
    <name type="common">Nematode worm</name>
    <dbReference type="NCBI Taxonomy" id="13658"/>
    <lineage>
        <taxon>Eukaryota</taxon>
        <taxon>Metazoa</taxon>
        <taxon>Ecdysozoa</taxon>
        <taxon>Nematoda</taxon>
        <taxon>Enoplea</taxon>
        <taxon>Dorylaimia</taxon>
        <taxon>Mermithida</taxon>
        <taxon>Mermithoidea</taxon>
        <taxon>Mermithidae</taxon>
        <taxon>Romanomermis</taxon>
    </lineage>
</organism>
<evidence type="ECO:0000313" key="2">
    <source>
        <dbReference type="WBParaSite" id="nRc.2.0.1.t25486-RA"/>
    </source>
</evidence>
<sequence length="98" mass="11466">MHVMDCKHHGMGARIEEICQVTTEEEGNGEEIKAEKAMQDILLKDWTPGKNREPKIDKRRPYNPDDEDYFYYCVPMTSSLYFCNAKLVGHKEWSIVIL</sequence>
<dbReference type="WBParaSite" id="nRc.2.0.1.t25486-RA">
    <property type="protein sequence ID" value="nRc.2.0.1.t25486-RA"/>
    <property type="gene ID" value="nRc.2.0.1.g25486"/>
</dbReference>
<evidence type="ECO:0000313" key="1">
    <source>
        <dbReference type="Proteomes" id="UP000887565"/>
    </source>
</evidence>
<proteinExistence type="predicted"/>
<protein>
    <submittedName>
        <fullName evidence="2">Uncharacterized protein</fullName>
    </submittedName>
</protein>